<dbReference type="AlphaFoldDB" id="A0A9J6C6J4"/>
<accession>A0A9J6C6J4</accession>
<name>A0A9J6C6J4_POLVA</name>
<reference evidence="2" key="1">
    <citation type="submission" date="2021-03" db="EMBL/GenBank/DDBJ databases">
        <title>Chromosome level genome of the anhydrobiotic midge Polypedilum vanderplanki.</title>
        <authorList>
            <person name="Yoshida Y."/>
            <person name="Kikawada T."/>
            <person name="Gusev O."/>
        </authorList>
    </citation>
    <scope>NUCLEOTIDE SEQUENCE</scope>
    <source>
        <strain evidence="2">NIAS01</strain>
        <tissue evidence="2">Whole body or cell culture</tissue>
    </source>
</reference>
<gene>
    <name evidence="2" type="ORF">PVAND_006998</name>
</gene>
<feature type="transmembrane region" description="Helical" evidence="1">
    <location>
        <begin position="66"/>
        <end position="86"/>
    </location>
</feature>
<evidence type="ECO:0000313" key="2">
    <source>
        <dbReference type="EMBL" id="KAG5677222.1"/>
    </source>
</evidence>
<proteinExistence type="predicted"/>
<sequence length="101" mass="11870">MLVERFFGIIDVEIGLLLIGLHCYVKLIFKRNGAKSSHCRLYIPYNFVTNYESISPSYDIYKDLRYAAYFLIINLAFISFLVFWLFKGLMDVNDTKHMAIN</sequence>
<dbReference type="Proteomes" id="UP001107558">
    <property type="component" value="Chromosome 2"/>
</dbReference>
<keyword evidence="3" id="KW-1185">Reference proteome</keyword>
<feature type="transmembrane region" description="Helical" evidence="1">
    <location>
        <begin position="6"/>
        <end position="25"/>
    </location>
</feature>
<evidence type="ECO:0000256" key="1">
    <source>
        <dbReference type="SAM" id="Phobius"/>
    </source>
</evidence>
<keyword evidence="1" id="KW-0812">Transmembrane</keyword>
<keyword evidence="1" id="KW-0472">Membrane</keyword>
<keyword evidence="1" id="KW-1133">Transmembrane helix</keyword>
<protein>
    <submittedName>
        <fullName evidence="2">Uncharacterized protein</fullName>
    </submittedName>
</protein>
<organism evidence="2 3">
    <name type="scientific">Polypedilum vanderplanki</name>
    <name type="common">Sleeping chironomid midge</name>
    <dbReference type="NCBI Taxonomy" id="319348"/>
    <lineage>
        <taxon>Eukaryota</taxon>
        <taxon>Metazoa</taxon>
        <taxon>Ecdysozoa</taxon>
        <taxon>Arthropoda</taxon>
        <taxon>Hexapoda</taxon>
        <taxon>Insecta</taxon>
        <taxon>Pterygota</taxon>
        <taxon>Neoptera</taxon>
        <taxon>Endopterygota</taxon>
        <taxon>Diptera</taxon>
        <taxon>Nematocera</taxon>
        <taxon>Chironomoidea</taxon>
        <taxon>Chironomidae</taxon>
        <taxon>Chironominae</taxon>
        <taxon>Polypedilum</taxon>
        <taxon>Polypedilum</taxon>
    </lineage>
</organism>
<dbReference type="EMBL" id="JADBJN010000002">
    <property type="protein sequence ID" value="KAG5677222.1"/>
    <property type="molecule type" value="Genomic_DNA"/>
</dbReference>
<comment type="caution">
    <text evidence="2">The sequence shown here is derived from an EMBL/GenBank/DDBJ whole genome shotgun (WGS) entry which is preliminary data.</text>
</comment>
<evidence type="ECO:0000313" key="3">
    <source>
        <dbReference type="Proteomes" id="UP001107558"/>
    </source>
</evidence>